<dbReference type="WBParaSite" id="Minc3s03037g32520">
    <property type="protein sequence ID" value="Minc3s03037g32520"/>
    <property type="gene ID" value="Minc3s03037g32520"/>
</dbReference>
<sequence length="56" mass="6790">MLRSRRHIIITFIVMVCLTRSSSATVTFITARVKLRKCYLFNFSSCRQFWNTRSRW</sequence>
<evidence type="ECO:0000256" key="1">
    <source>
        <dbReference type="SAM" id="SignalP"/>
    </source>
</evidence>
<protein>
    <submittedName>
        <fullName evidence="3">Candidate secreted effector</fullName>
    </submittedName>
</protein>
<evidence type="ECO:0000313" key="3">
    <source>
        <dbReference type="WBParaSite" id="Minc3s03037g32520"/>
    </source>
</evidence>
<feature type="chain" id="PRO_5037892534" evidence="1">
    <location>
        <begin position="25"/>
        <end position="56"/>
    </location>
</feature>
<organism evidence="2 3">
    <name type="scientific">Meloidogyne incognita</name>
    <name type="common">Southern root-knot nematode worm</name>
    <name type="synonym">Oxyuris incognita</name>
    <dbReference type="NCBI Taxonomy" id="6306"/>
    <lineage>
        <taxon>Eukaryota</taxon>
        <taxon>Metazoa</taxon>
        <taxon>Ecdysozoa</taxon>
        <taxon>Nematoda</taxon>
        <taxon>Chromadorea</taxon>
        <taxon>Rhabditida</taxon>
        <taxon>Tylenchina</taxon>
        <taxon>Tylenchomorpha</taxon>
        <taxon>Tylenchoidea</taxon>
        <taxon>Meloidogynidae</taxon>
        <taxon>Meloidogyninae</taxon>
        <taxon>Meloidogyne</taxon>
        <taxon>Meloidogyne incognita group</taxon>
    </lineage>
</organism>
<name>A0A914MXH9_MELIC</name>
<dbReference type="Proteomes" id="UP000887563">
    <property type="component" value="Unplaced"/>
</dbReference>
<feature type="signal peptide" evidence="1">
    <location>
        <begin position="1"/>
        <end position="24"/>
    </location>
</feature>
<keyword evidence="2" id="KW-1185">Reference proteome</keyword>
<reference evidence="3" key="1">
    <citation type="submission" date="2022-11" db="UniProtKB">
        <authorList>
            <consortium name="WormBaseParasite"/>
        </authorList>
    </citation>
    <scope>IDENTIFICATION</scope>
</reference>
<evidence type="ECO:0000313" key="2">
    <source>
        <dbReference type="Proteomes" id="UP000887563"/>
    </source>
</evidence>
<dbReference type="AlphaFoldDB" id="A0A914MXH9"/>
<accession>A0A914MXH9</accession>
<proteinExistence type="predicted"/>
<keyword evidence="1" id="KW-0732">Signal</keyword>